<evidence type="ECO:0000313" key="2">
    <source>
        <dbReference type="EMBL" id="OEH74602.1"/>
    </source>
</evidence>
<keyword evidence="3" id="KW-1185">Reference proteome</keyword>
<dbReference type="AlphaFoldDB" id="A0A1D3CTS4"/>
<gene>
    <name evidence="2" type="ORF">cyc_00414</name>
</gene>
<dbReference type="VEuPathDB" id="ToxoDB:cyc_00414"/>
<feature type="region of interest" description="Disordered" evidence="1">
    <location>
        <begin position="224"/>
        <end position="256"/>
    </location>
</feature>
<accession>A0A1D3CTS4</accession>
<dbReference type="EMBL" id="JROU02001992">
    <property type="protein sequence ID" value="OEH74602.1"/>
    <property type="molecule type" value="Genomic_DNA"/>
</dbReference>
<sequence>MPPLLLSAAHTGKHGGYGRAKRVKSLFLCPFFSVSLWTFVLPTASLPELRGLGGGDFSDAFGPSEPFALPKETAVSKIADAFSDTIRGVMNDLKMKNLPADAVPPMPEPDSQKAAEFEVLLCQHRMLLSVAAAAEFKENTKRELESSWNAFFDDFLRRQQRHDEDSAQKEAHEQHEPASMVYSPEAVAAGLPERHAEKGRQRVIKLLQEMEYWKMRLRQQRQVELSQQQPVAAAAEGTSEPPSEEAADDNASSGTNSSRLHALLDAGFSVVIKTPSRYFGSSRHLRTLDDPVPSCHFASARLRYGLANTAPVCWHIEISDHPLRKFFSSSSKAYENLHKKGFVQNLRLYSLVVEDYFAAGLNGLKAEYILCTGPRVQAGVMLSALQGSTIKSVILLASPSLLPLLPCLMKPQMLSYRQWEMREAS</sequence>
<reference evidence="2 3" key="1">
    <citation type="journal article" date="2016" name="BMC Genomics">
        <title>Comparative genomics reveals Cyclospora cayetanensis possesses coccidia-like metabolism and invasion components but unique surface antigens.</title>
        <authorList>
            <person name="Liu S."/>
            <person name="Wang L."/>
            <person name="Zheng H."/>
            <person name="Xu Z."/>
            <person name="Roellig D.M."/>
            <person name="Li N."/>
            <person name="Frace M.A."/>
            <person name="Tang K."/>
            <person name="Arrowood M.J."/>
            <person name="Moss D.M."/>
            <person name="Zhang L."/>
            <person name="Feng Y."/>
            <person name="Xiao L."/>
        </authorList>
    </citation>
    <scope>NUCLEOTIDE SEQUENCE [LARGE SCALE GENOMIC DNA]</scope>
    <source>
        <strain evidence="2 3">CHN_HEN01</strain>
    </source>
</reference>
<evidence type="ECO:0000313" key="3">
    <source>
        <dbReference type="Proteomes" id="UP000095192"/>
    </source>
</evidence>
<name>A0A1D3CTS4_9EIME</name>
<comment type="caution">
    <text evidence="2">The sequence shown here is derived from an EMBL/GenBank/DDBJ whole genome shotgun (WGS) entry which is preliminary data.</text>
</comment>
<dbReference type="VEuPathDB" id="ToxoDB:LOC34617599"/>
<dbReference type="InParanoid" id="A0A1D3CTS4"/>
<organism evidence="2 3">
    <name type="scientific">Cyclospora cayetanensis</name>
    <dbReference type="NCBI Taxonomy" id="88456"/>
    <lineage>
        <taxon>Eukaryota</taxon>
        <taxon>Sar</taxon>
        <taxon>Alveolata</taxon>
        <taxon>Apicomplexa</taxon>
        <taxon>Conoidasida</taxon>
        <taxon>Coccidia</taxon>
        <taxon>Eucoccidiorida</taxon>
        <taxon>Eimeriorina</taxon>
        <taxon>Eimeriidae</taxon>
        <taxon>Cyclospora</taxon>
    </lineage>
</organism>
<protein>
    <submittedName>
        <fullName evidence="2">Uncharacterized protein</fullName>
    </submittedName>
</protein>
<evidence type="ECO:0000256" key="1">
    <source>
        <dbReference type="SAM" id="MobiDB-lite"/>
    </source>
</evidence>
<dbReference type="Proteomes" id="UP000095192">
    <property type="component" value="Unassembled WGS sequence"/>
</dbReference>
<proteinExistence type="predicted"/>